<dbReference type="InterPro" id="IPR010307">
    <property type="entry name" value="Laminin_dom_II"/>
</dbReference>
<dbReference type="SUPFAM" id="SSF57196">
    <property type="entry name" value="EGF/Laminin"/>
    <property type="match status" value="3"/>
</dbReference>
<dbReference type="InterPro" id="IPR013320">
    <property type="entry name" value="ConA-like_dom_sf"/>
</dbReference>
<keyword evidence="9 10" id="KW-0424">Laminin EGF-like domain</keyword>
<dbReference type="Pfam" id="PF06009">
    <property type="entry name" value="Laminin_II"/>
    <property type="match status" value="1"/>
</dbReference>
<keyword evidence="16" id="KW-1185">Reference proteome</keyword>
<dbReference type="FunFam" id="2.10.25.10:FF:000074">
    <property type="entry name" value="Laminin subunit alpha"/>
    <property type="match status" value="2"/>
</dbReference>
<reference evidence="15 16" key="1">
    <citation type="journal article" date="2020" name="Mol. Biol. Evol.">
        <title>Interspecific Gene Flow and the Evolution of Specialization in Black and White Rhinoceros.</title>
        <authorList>
            <person name="Moodley Y."/>
            <person name="Westbury M.V."/>
            <person name="Russo I.M."/>
            <person name="Gopalakrishnan S."/>
            <person name="Rakotoarivelo A."/>
            <person name="Olsen R.A."/>
            <person name="Prost S."/>
            <person name="Tunstall T."/>
            <person name="Ryder O.A."/>
            <person name="Dalen L."/>
            <person name="Bruford M.W."/>
        </authorList>
    </citation>
    <scope>NUCLEOTIDE SEQUENCE [LARGE SCALE GENOMIC DNA]</scope>
    <source>
        <strain evidence="15">SBR-YM</strain>
        <tissue evidence="15">Skin</tissue>
    </source>
</reference>
<evidence type="ECO:0000256" key="10">
    <source>
        <dbReference type="PROSITE-ProRule" id="PRU00460"/>
    </source>
</evidence>
<evidence type="ECO:0000313" key="15">
    <source>
        <dbReference type="EMBL" id="KAF5920276.1"/>
    </source>
</evidence>
<evidence type="ECO:0000256" key="7">
    <source>
        <dbReference type="ARBA" id="ARBA00023157"/>
    </source>
</evidence>
<keyword evidence="5" id="KW-0130">Cell adhesion</keyword>
<evidence type="ECO:0000313" key="16">
    <source>
        <dbReference type="Proteomes" id="UP000551758"/>
    </source>
</evidence>
<feature type="coiled-coil region" evidence="11">
    <location>
        <begin position="695"/>
        <end position="799"/>
    </location>
</feature>
<comment type="caution">
    <text evidence="10">Lacks conserved residue(s) required for the propagation of feature annotation.</text>
</comment>
<keyword evidence="6 11" id="KW-0175">Coiled coil</keyword>
<dbReference type="Pfam" id="PF06008">
    <property type="entry name" value="Laminin_I"/>
    <property type="match status" value="2"/>
</dbReference>
<proteinExistence type="predicted"/>
<dbReference type="FunFam" id="2.60.120.200:FF:000151">
    <property type="entry name" value="Laminin subunit alpha 5"/>
    <property type="match status" value="1"/>
</dbReference>
<feature type="domain" description="Laminin EGF-like" evidence="14">
    <location>
        <begin position="149"/>
        <end position="195"/>
    </location>
</feature>
<feature type="domain" description="Laminin EGF-like" evidence="14">
    <location>
        <begin position="102"/>
        <end position="148"/>
    </location>
</feature>
<dbReference type="SUPFAM" id="SSF49899">
    <property type="entry name" value="Concanavalin A-like lectins/glucanases"/>
    <property type="match status" value="5"/>
</dbReference>
<dbReference type="Gene3D" id="2.10.25.10">
    <property type="entry name" value="Laminin"/>
    <property type="match status" value="3"/>
</dbReference>
<dbReference type="PANTHER" id="PTHR15036:SF47">
    <property type="entry name" value="LAMININ SUBUNIT ALPHA-4"/>
    <property type="match status" value="1"/>
</dbReference>
<dbReference type="FunFam" id="2.10.25.10:FF:000051">
    <property type="entry name" value="Laminin subunit alpha 4"/>
    <property type="match status" value="1"/>
</dbReference>
<dbReference type="GO" id="GO:0005604">
    <property type="term" value="C:basement membrane"/>
    <property type="evidence" value="ECO:0007669"/>
    <property type="project" value="UniProtKB-SubCell"/>
</dbReference>
<dbReference type="Pfam" id="PF00053">
    <property type="entry name" value="EGF_laminin"/>
    <property type="match status" value="3"/>
</dbReference>
<evidence type="ECO:0000256" key="1">
    <source>
        <dbReference type="ARBA" id="ARBA00004302"/>
    </source>
</evidence>
<dbReference type="InterPro" id="IPR001791">
    <property type="entry name" value="Laminin_G"/>
</dbReference>
<keyword evidence="4" id="KW-0084">Basement membrane</keyword>
<dbReference type="GO" id="GO:0005576">
    <property type="term" value="C:extracellular region"/>
    <property type="evidence" value="ECO:0007669"/>
    <property type="project" value="UniProtKB-ARBA"/>
</dbReference>
<dbReference type="InterPro" id="IPR000742">
    <property type="entry name" value="EGF"/>
</dbReference>
<dbReference type="GO" id="GO:0007155">
    <property type="term" value="P:cell adhesion"/>
    <property type="evidence" value="ECO:0007669"/>
    <property type="project" value="UniProtKB-KW"/>
</dbReference>
<feature type="disulfide bond" evidence="10">
    <location>
        <begin position="121"/>
        <end position="130"/>
    </location>
</feature>
<dbReference type="GO" id="GO:0030334">
    <property type="term" value="P:regulation of cell migration"/>
    <property type="evidence" value="ECO:0007669"/>
    <property type="project" value="InterPro"/>
</dbReference>
<dbReference type="Proteomes" id="UP000551758">
    <property type="component" value="Unassembled WGS sequence"/>
</dbReference>
<keyword evidence="4" id="KW-0272">Extracellular matrix</keyword>
<feature type="domain" description="Laminin G" evidence="13">
    <location>
        <begin position="1207"/>
        <end position="1375"/>
    </location>
</feature>
<dbReference type="InterPro" id="IPR009254">
    <property type="entry name" value="Laminin_aI"/>
</dbReference>
<organism evidence="15 16">
    <name type="scientific">Diceros bicornis minor</name>
    <name type="common">South-central black rhinoceros</name>
    <dbReference type="NCBI Taxonomy" id="77932"/>
    <lineage>
        <taxon>Eukaryota</taxon>
        <taxon>Metazoa</taxon>
        <taxon>Chordata</taxon>
        <taxon>Craniata</taxon>
        <taxon>Vertebrata</taxon>
        <taxon>Euteleostomi</taxon>
        <taxon>Mammalia</taxon>
        <taxon>Eutheria</taxon>
        <taxon>Laurasiatheria</taxon>
        <taxon>Perissodactyla</taxon>
        <taxon>Rhinocerotidae</taxon>
        <taxon>Diceros</taxon>
    </lineage>
</organism>
<dbReference type="SMART" id="SM00180">
    <property type="entry name" value="EGF_Lam"/>
    <property type="match status" value="4"/>
</dbReference>
<dbReference type="GO" id="GO:0016020">
    <property type="term" value="C:membrane"/>
    <property type="evidence" value="ECO:0007669"/>
    <property type="project" value="UniProtKB-SubCell"/>
</dbReference>
<evidence type="ECO:0000256" key="4">
    <source>
        <dbReference type="ARBA" id="ARBA00022869"/>
    </source>
</evidence>
<dbReference type="PANTHER" id="PTHR15036">
    <property type="entry name" value="PIKACHURIN-LIKE PROTEIN"/>
    <property type="match status" value="1"/>
</dbReference>
<feature type="disulfide bond" evidence="10">
    <location>
        <begin position="169"/>
        <end position="178"/>
    </location>
</feature>
<dbReference type="FunFam" id="2.60.120.200:FF:000150">
    <property type="entry name" value="Laminin subunit alpha 5"/>
    <property type="match status" value="1"/>
</dbReference>
<feature type="disulfide bond" evidence="10">
    <location>
        <begin position="28"/>
        <end position="42"/>
    </location>
</feature>
<evidence type="ECO:0008006" key="17">
    <source>
        <dbReference type="Google" id="ProtNLM"/>
    </source>
</evidence>
<dbReference type="Pfam" id="PF02210">
    <property type="entry name" value="Laminin_G_2"/>
    <property type="match status" value="4"/>
</dbReference>
<feature type="region of interest" description="Disordered" evidence="12">
    <location>
        <begin position="1307"/>
        <end position="1327"/>
    </location>
</feature>
<accession>A0A7J7EXW4</accession>
<feature type="compositionally biased region" description="Pro residues" evidence="12">
    <location>
        <begin position="1312"/>
        <end position="1324"/>
    </location>
</feature>
<dbReference type="Gene3D" id="2.60.120.200">
    <property type="match status" value="5"/>
</dbReference>
<name>A0A7J7EXW4_DICBM</name>
<dbReference type="InterPro" id="IPR050372">
    <property type="entry name" value="Neurexin-related_CASP"/>
</dbReference>
<keyword evidence="4" id="KW-0964">Secreted</keyword>
<evidence type="ECO:0000256" key="11">
    <source>
        <dbReference type="SAM" id="Coils"/>
    </source>
</evidence>
<dbReference type="PROSITE" id="PS01248">
    <property type="entry name" value="EGF_LAM_1"/>
    <property type="match status" value="2"/>
</dbReference>
<dbReference type="CDD" id="cd00055">
    <property type="entry name" value="EGF_Lam"/>
    <property type="match status" value="4"/>
</dbReference>
<evidence type="ECO:0000256" key="5">
    <source>
        <dbReference type="ARBA" id="ARBA00022889"/>
    </source>
</evidence>
<sequence>MLFSDCDPLTGACRGCLRHTTGPRCESCAPGFYGNALLPGNCTRRRRGQGLVGPLAVLWDQAVFHTGPSRATVDLARPPGLTVRPPDLPLGSQSDTSPLHGCDCSPCGTEACDPHSGQCLCKAGVTGPRCDRCQEGHFGFEGCGGCRPCACGPAAESSECHPQSGQCHCRPGTGGPQCRECAPGHWGLPEQGCRRCQCRGGHCDLHTGRCTCPPGLSGERCDTCSHQHQVPVPGGSRGHGVHCEVCDHCVVLLLDDLERAGALLPAIWEQLRGVSASSVAWARLHRLNASIAALQSQLRSPLGPRHETAQRLEILERQSSSLGQDAQQLDDQAGPLGTPAPGDSSPRAPRVAPPENPSPSVDSSPRGPQPSTHQQRLWDDGMLRPQATGARAQASQLLDSTEASLGRAQTLLVAIRAVDSALGELESQTDRLSPANASAPSGEQLRRTVAEVERLLREMRARDLGAPRAAAEAELGEAQRLLARVQEQLTSLWEGSQVLVARTREQLAQHEAGLMDLREALNQAVGTTREAEELNSRNQERLEEALQRKQELSQDNATLRATLQAARDTLAQLSELLHGMDQAKEEYEHLAASLDGARTPLLEKMRVFSPASSKVGLVEAAEAHAWQLDQLALNLSSIIRGVNQDRFIQRAIEAANAYSSILQAVQAAEGAAGQALQQSSHTWAMVVQQGLAPRARQLLANSSALEEAILEEQRRLGRDETSKKISHAKAVAFEAQDTAARVQSRLQEMQETLEQWQGQYGGLQGQDLGQAVLDAGRSVSTLEKTLPQLLAKLSLLENRRAHNASLALSASIGRVRELIAQARGAASKVKVSMKFNGRSGVQLRAPRDLSDLAAYTALKFYLQSPEPGPGQAAGDHFVLYMGSRQAAGDYMGVALRNQRVHWVYRLGGAGPAALSIDEDIGEQFAAISIDRTLQFGHMSVTVEKQMVHETKGDTVAPGAEGLLSLQPDDFVFYVGGYPGNFTPPAPLRFPGYRGCIEMDTLNEEVLSLYNFEKTFQLDTAADKPCARSKSTGDPWLTDGSYLDGSGFARISVETQISHTKRFDQELRLDQFLCLAVREGSLLLLYDLGAGLKEAVPLQPPPPLTAASKAIQVFLLGGIRKRVLVRVERATVFSVEQENMLELADAYYLGGVPPDQLPPSLRQLFPSGGSIRGCIKGIKALGKYVDLKRLNTTGVSSGCTADLLVERAMTFHGHGFLPLALPDVTALTGDVYSGFGFRSTRDSGLLYHRASPDGLCEVSLQQGHVTLRLMRTEVKTQGGFADGAPHYVAFYSNTTGVWLYVDDQLQQMKPHQEPLPRPQPQPEGPPRLLLGGLPESDTIRNFSGCISNVFVRRLVGPQRVFDLQENMGGVSVSSGCAPVPGTQTWRQAPQGLRAAAARKASRRSRQPTQDPACTLPRPLRTIQDAYQFGGPLSSYLEFAHIPAATGDWSHLWMLVRPRTPRGLLLFAVPLTASSPSLALFLSHGHFVAQTEGPGPRLRVQSRRRSRAGRWHTVSVRWQKTRIQLVMDGVRARSQEGPSQQYQGAEGPRPHTLFVGGLPPSGRSPRLPVAVSSSRFSGCVKRLKLDGRPLGAPTRMVGVMPCFSGPLERGLFFAGSGGVVTLDTLGATLADVGLELEVRPHTAGGLVFHLGQIQVPPYLQLQVLEKQVLLRADDGAGEFSTLVTPPAALCDGQWHRLAVTKGGNVLQLEVDTQSNHTLGPALLTLADTLAPLHLGGLPA</sequence>
<protein>
    <recommendedName>
        <fullName evidence="17">Laminin subunit alpha-5</fullName>
    </recommendedName>
</protein>
<dbReference type="SMART" id="SM00282">
    <property type="entry name" value="LamG"/>
    <property type="match status" value="5"/>
</dbReference>
<evidence type="ECO:0000256" key="3">
    <source>
        <dbReference type="ARBA" id="ARBA00022737"/>
    </source>
</evidence>
<feature type="region of interest" description="Disordered" evidence="12">
    <location>
        <begin position="319"/>
        <end position="376"/>
    </location>
</feature>
<feature type="domain" description="Laminin G" evidence="13">
    <location>
        <begin position="1607"/>
        <end position="1737"/>
    </location>
</feature>
<evidence type="ECO:0000256" key="8">
    <source>
        <dbReference type="ARBA" id="ARBA00023180"/>
    </source>
</evidence>
<dbReference type="InterPro" id="IPR002049">
    <property type="entry name" value="LE_dom"/>
</dbReference>
<comment type="caution">
    <text evidence="15">The sequence shown here is derived from an EMBL/GenBank/DDBJ whole genome shotgun (WGS) entry which is preliminary data.</text>
</comment>
<dbReference type="SMART" id="SM00181">
    <property type="entry name" value="EGF"/>
    <property type="match status" value="4"/>
</dbReference>
<feature type="compositionally biased region" description="Low complexity" evidence="12">
    <location>
        <begin position="319"/>
        <end position="334"/>
    </location>
</feature>
<feature type="domain" description="Laminin EGF-like" evidence="14">
    <location>
        <begin position="1"/>
        <end position="44"/>
    </location>
</feature>
<keyword evidence="3" id="KW-0677">Repeat</keyword>
<dbReference type="EMBL" id="JACDTQ010002110">
    <property type="protein sequence ID" value="KAF5920276.1"/>
    <property type="molecule type" value="Genomic_DNA"/>
</dbReference>
<keyword evidence="8" id="KW-0325">Glycoprotein</keyword>
<dbReference type="FunFam" id="2.60.120.200:FF:000209">
    <property type="entry name" value="Laminin subunit alpha 5"/>
    <property type="match status" value="1"/>
</dbReference>
<evidence type="ECO:0000256" key="9">
    <source>
        <dbReference type="ARBA" id="ARBA00023292"/>
    </source>
</evidence>
<dbReference type="GO" id="GO:0030155">
    <property type="term" value="P:regulation of cell adhesion"/>
    <property type="evidence" value="ECO:0007669"/>
    <property type="project" value="InterPro"/>
</dbReference>
<evidence type="ECO:0000256" key="12">
    <source>
        <dbReference type="SAM" id="MobiDB-lite"/>
    </source>
</evidence>
<dbReference type="CDD" id="cd00110">
    <property type="entry name" value="LamG"/>
    <property type="match status" value="5"/>
</dbReference>
<dbReference type="PROSITE" id="PS50027">
    <property type="entry name" value="EGF_LAM_2"/>
    <property type="match status" value="3"/>
</dbReference>
<feature type="domain" description="Laminin G" evidence="13">
    <location>
        <begin position="1424"/>
        <end position="1600"/>
    </location>
</feature>
<evidence type="ECO:0000256" key="6">
    <source>
        <dbReference type="ARBA" id="ARBA00023054"/>
    </source>
</evidence>
<dbReference type="GO" id="GO:0005102">
    <property type="term" value="F:signaling receptor binding"/>
    <property type="evidence" value="ECO:0007669"/>
    <property type="project" value="InterPro"/>
</dbReference>
<dbReference type="GO" id="GO:0045995">
    <property type="term" value="P:regulation of embryonic development"/>
    <property type="evidence" value="ECO:0007669"/>
    <property type="project" value="InterPro"/>
</dbReference>
<gene>
    <name evidence="15" type="ORF">HPG69_008302</name>
</gene>
<dbReference type="PRINTS" id="PR00011">
    <property type="entry name" value="EGFLAMININ"/>
</dbReference>
<evidence type="ECO:0000259" key="13">
    <source>
        <dbReference type="PROSITE" id="PS50025"/>
    </source>
</evidence>
<feature type="coiled-coil region" evidence="11">
    <location>
        <begin position="442"/>
        <end position="576"/>
    </location>
</feature>
<feature type="disulfide bond" evidence="10">
    <location>
        <begin position="16"/>
        <end position="25"/>
    </location>
</feature>
<evidence type="ECO:0000259" key="14">
    <source>
        <dbReference type="PROSITE" id="PS50027"/>
    </source>
</evidence>
<comment type="subcellular location">
    <subcellularLocation>
        <location evidence="1">Secreted</location>
        <location evidence="1">Extracellular space</location>
        <location evidence="1">Extracellular matrix</location>
        <location evidence="1">Basement membrane</location>
    </subcellularLocation>
</comment>
<feature type="domain" description="Laminin G" evidence="13">
    <location>
        <begin position="832"/>
        <end position="1025"/>
    </location>
</feature>
<dbReference type="PROSITE" id="PS50025">
    <property type="entry name" value="LAM_G_DOMAIN"/>
    <property type="match status" value="4"/>
</dbReference>
<evidence type="ECO:0000256" key="2">
    <source>
        <dbReference type="ARBA" id="ARBA00022729"/>
    </source>
</evidence>
<keyword evidence="2" id="KW-0732">Signal</keyword>
<keyword evidence="7 10" id="KW-1015">Disulfide bond</keyword>